<evidence type="ECO:0000313" key="9">
    <source>
        <dbReference type="Proteomes" id="UP000539642"/>
    </source>
</evidence>
<organism evidence="8 9">
    <name type="scientific">Desulfoprunum benzoelyticum</name>
    <dbReference type="NCBI Taxonomy" id="1506996"/>
    <lineage>
        <taxon>Bacteria</taxon>
        <taxon>Pseudomonadati</taxon>
        <taxon>Thermodesulfobacteriota</taxon>
        <taxon>Desulfobulbia</taxon>
        <taxon>Desulfobulbales</taxon>
        <taxon>Desulfobulbaceae</taxon>
        <taxon>Desulfoprunum</taxon>
    </lineage>
</organism>
<comment type="cofactor">
    <cofactor evidence="6">
        <name>Zn(2+)</name>
        <dbReference type="ChEBI" id="CHEBI:29105"/>
    </cofactor>
    <text evidence="6">Binds 1 zinc ion per subunit.</text>
</comment>
<dbReference type="InterPro" id="IPR001915">
    <property type="entry name" value="Peptidase_M48"/>
</dbReference>
<gene>
    <name evidence="8" type="ORF">HNQ81_003015</name>
</gene>
<evidence type="ECO:0000313" key="8">
    <source>
        <dbReference type="EMBL" id="MBB5349263.1"/>
    </source>
</evidence>
<dbReference type="GO" id="GO:0051603">
    <property type="term" value="P:proteolysis involved in protein catabolic process"/>
    <property type="evidence" value="ECO:0007669"/>
    <property type="project" value="TreeGrafter"/>
</dbReference>
<reference evidence="8 9" key="1">
    <citation type="submission" date="2020-08" db="EMBL/GenBank/DDBJ databases">
        <title>Genomic Encyclopedia of Type Strains, Phase IV (KMG-IV): sequencing the most valuable type-strain genomes for metagenomic binning, comparative biology and taxonomic classification.</title>
        <authorList>
            <person name="Goeker M."/>
        </authorList>
    </citation>
    <scope>NUCLEOTIDE SEQUENCE [LARGE SCALE GENOMIC DNA]</scope>
    <source>
        <strain evidence="8 9">DSM 28570</strain>
    </source>
</reference>
<evidence type="ECO:0000256" key="3">
    <source>
        <dbReference type="ARBA" id="ARBA00022801"/>
    </source>
</evidence>
<dbReference type="Proteomes" id="UP000539642">
    <property type="component" value="Unassembled WGS sequence"/>
</dbReference>
<proteinExistence type="inferred from homology"/>
<name>A0A840UWI0_9BACT</name>
<evidence type="ECO:0000256" key="4">
    <source>
        <dbReference type="ARBA" id="ARBA00022833"/>
    </source>
</evidence>
<keyword evidence="4 6" id="KW-0862">Zinc</keyword>
<dbReference type="PANTHER" id="PTHR22726">
    <property type="entry name" value="METALLOENDOPEPTIDASE OMA1"/>
    <property type="match status" value="1"/>
</dbReference>
<protein>
    <submittedName>
        <fullName evidence="8">Putative metalloprotease</fullName>
        <ecNumber evidence="8">3.4.24.-</ecNumber>
    </submittedName>
</protein>
<keyword evidence="5 6" id="KW-0482">Metalloprotease</keyword>
<dbReference type="EMBL" id="JACHEO010000022">
    <property type="protein sequence ID" value="MBB5349263.1"/>
    <property type="molecule type" value="Genomic_DNA"/>
</dbReference>
<evidence type="ECO:0000256" key="6">
    <source>
        <dbReference type="RuleBase" id="RU003983"/>
    </source>
</evidence>
<dbReference type="EC" id="3.4.24.-" evidence="8"/>
<evidence type="ECO:0000256" key="5">
    <source>
        <dbReference type="ARBA" id="ARBA00023049"/>
    </source>
</evidence>
<keyword evidence="9" id="KW-1185">Reference proteome</keyword>
<comment type="similarity">
    <text evidence="6">Belongs to the peptidase M48 family.</text>
</comment>
<dbReference type="GO" id="GO:0004222">
    <property type="term" value="F:metalloendopeptidase activity"/>
    <property type="evidence" value="ECO:0007669"/>
    <property type="project" value="InterPro"/>
</dbReference>
<dbReference type="GO" id="GO:0016020">
    <property type="term" value="C:membrane"/>
    <property type="evidence" value="ECO:0007669"/>
    <property type="project" value="TreeGrafter"/>
</dbReference>
<dbReference type="InterPro" id="IPR051156">
    <property type="entry name" value="Mito/Outer_Membr_Metalloprot"/>
</dbReference>
<dbReference type="AlphaFoldDB" id="A0A840UWI0"/>
<sequence>MIRYLLIFLSITLLTSCEDTNVLMMTEATTEAVTAITLSDQEVKDLARRSALVSDSKHDIAPVGNPYDKRLQKLIADHTQRDGRSFNYKVYLANEVNAFAMADGTIRVYSGLMDLMNDEELLFVIGHEMGHVVKDHSRKKVVLAYATSALRKGLASQDNQVGQIASSVIGSFAEQLTHAQFSQHEERQADMYGAAFLQTEGYQISSAVSALNKLAELARQHTFLSSHPDPEARAKRLMRGDEDEGEAQDSLFGKLVEEGKEFLVSLLYLIRFLFNWLLSLL</sequence>
<keyword evidence="2" id="KW-0479">Metal-binding</keyword>
<dbReference type="RefSeq" id="WP_183352070.1">
    <property type="nucleotide sequence ID" value="NZ_JACHEO010000022.1"/>
</dbReference>
<evidence type="ECO:0000256" key="2">
    <source>
        <dbReference type="ARBA" id="ARBA00022723"/>
    </source>
</evidence>
<dbReference type="Pfam" id="PF01435">
    <property type="entry name" value="Peptidase_M48"/>
    <property type="match status" value="1"/>
</dbReference>
<evidence type="ECO:0000256" key="1">
    <source>
        <dbReference type="ARBA" id="ARBA00022670"/>
    </source>
</evidence>
<comment type="caution">
    <text evidence="8">The sequence shown here is derived from an EMBL/GenBank/DDBJ whole genome shotgun (WGS) entry which is preliminary data.</text>
</comment>
<feature type="domain" description="Peptidase M48" evidence="7">
    <location>
        <begin position="72"/>
        <end position="237"/>
    </location>
</feature>
<keyword evidence="1 6" id="KW-0645">Protease</keyword>
<dbReference type="PROSITE" id="PS51257">
    <property type="entry name" value="PROKAR_LIPOPROTEIN"/>
    <property type="match status" value="1"/>
</dbReference>
<dbReference type="Gene3D" id="3.30.2010.10">
    <property type="entry name" value="Metalloproteases ('zincins'), catalytic domain"/>
    <property type="match status" value="1"/>
</dbReference>
<dbReference type="PANTHER" id="PTHR22726:SF8">
    <property type="entry name" value="METALLOPROTEASE YCAL"/>
    <property type="match status" value="1"/>
</dbReference>
<evidence type="ECO:0000259" key="7">
    <source>
        <dbReference type="Pfam" id="PF01435"/>
    </source>
</evidence>
<dbReference type="GO" id="GO:0046872">
    <property type="term" value="F:metal ion binding"/>
    <property type="evidence" value="ECO:0007669"/>
    <property type="project" value="UniProtKB-KW"/>
</dbReference>
<accession>A0A840UWI0</accession>
<keyword evidence="3 6" id="KW-0378">Hydrolase</keyword>
<dbReference type="CDD" id="cd07334">
    <property type="entry name" value="M48C_loiP_like"/>
    <property type="match status" value="1"/>
</dbReference>